<name>A0A1H2G005_9PSED</name>
<accession>A0A1H2G005</accession>
<dbReference type="EMBL" id="LT629785">
    <property type="protein sequence ID" value="SDU12915.1"/>
    <property type="molecule type" value="Genomic_DNA"/>
</dbReference>
<feature type="chain" id="PRO_5009274411" evidence="1">
    <location>
        <begin position="29"/>
        <end position="271"/>
    </location>
</feature>
<evidence type="ECO:0000256" key="1">
    <source>
        <dbReference type="SAM" id="SignalP"/>
    </source>
</evidence>
<evidence type="ECO:0000313" key="3">
    <source>
        <dbReference type="Proteomes" id="UP000243232"/>
    </source>
</evidence>
<dbReference type="OrthoDB" id="9780765at2"/>
<dbReference type="RefSeq" id="WP_090194517.1">
    <property type="nucleotide sequence ID" value="NZ_LT629785.1"/>
</dbReference>
<keyword evidence="3" id="KW-1185">Reference proteome</keyword>
<feature type="signal peptide" evidence="1">
    <location>
        <begin position="1"/>
        <end position="28"/>
    </location>
</feature>
<dbReference type="Proteomes" id="UP000243232">
    <property type="component" value="Chromosome I"/>
</dbReference>
<protein>
    <submittedName>
        <fullName evidence="2">Uncharacterized protein</fullName>
    </submittedName>
</protein>
<keyword evidence="1" id="KW-0732">Signal</keyword>
<organism evidence="2 3">
    <name type="scientific">Pseudomonas pohangensis</name>
    <dbReference type="NCBI Taxonomy" id="364197"/>
    <lineage>
        <taxon>Bacteria</taxon>
        <taxon>Pseudomonadati</taxon>
        <taxon>Pseudomonadota</taxon>
        <taxon>Gammaproteobacteria</taxon>
        <taxon>Pseudomonadales</taxon>
        <taxon>Pseudomonadaceae</taxon>
        <taxon>Pseudomonas</taxon>
    </lineage>
</organism>
<reference evidence="3" key="1">
    <citation type="submission" date="2016-10" db="EMBL/GenBank/DDBJ databases">
        <authorList>
            <person name="Varghese N."/>
            <person name="Submissions S."/>
        </authorList>
    </citation>
    <scope>NUCLEOTIDE SEQUENCE [LARGE SCALE GENOMIC DNA]</scope>
    <source>
        <strain evidence="3">DSM 17875</strain>
    </source>
</reference>
<gene>
    <name evidence="2" type="ORF">SAMN05216296_1938</name>
</gene>
<evidence type="ECO:0000313" key="2">
    <source>
        <dbReference type="EMBL" id="SDU12915.1"/>
    </source>
</evidence>
<dbReference type="AlphaFoldDB" id="A0A1H2G005"/>
<proteinExistence type="predicted"/>
<sequence length="271" mass="29876">MKKPNPNFKLAALLGSLLLALAVQPAVAEETGAVVPSVLTDGVNAKSGRVDNMHMTRYVEFFLAAPDPKSKKLVAACFNTMFTPKGIPPSRDTAPQKLVEGLDFSKIKSEFGVIGASLNGPKLWSPDWTDIEIGKVQTFNGIEAAWVAQLNMEEGNRDVDKSIPYKPVTIARKSALGWNKGTKVLLLDDADGNTWILKGFQLGIHPKHTYEEFVAAGQSNFKQLPPGWKFRVKVLEKDLIEKPENGVAWIMPDEFFNVYDKTGPGMMNYKP</sequence>